<dbReference type="RefSeq" id="WP_101361390.1">
    <property type="nucleotide sequence ID" value="NZ_PHKV01000001.1"/>
</dbReference>
<sequence length="163" mass="17253">MIRSWIFLLTLPFLAFSHVALGQTRCPIGTQMGSMQCIPDTPEMRGGGSDPAPTGEWVKTWGAIAMSKSTGDVGTTKGKLSQGDAKSSAIQQCSKNGADDCKVTLVYRNQCAALAASQHSTFSQASASKDVAISQVINICERSGGGACKVVFSECSDPFFKKY</sequence>
<evidence type="ECO:0000256" key="1">
    <source>
        <dbReference type="SAM" id="SignalP"/>
    </source>
</evidence>
<protein>
    <recommendedName>
        <fullName evidence="2">DUF4189 domain-containing protein</fullName>
    </recommendedName>
</protein>
<dbReference type="AlphaFoldDB" id="A0A2N3RM51"/>
<dbReference type="OrthoDB" id="6008701at2"/>
<dbReference type="EMBL" id="PHKV01000001">
    <property type="protein sequence ID" value="PKV13573.1"/>
    <property type="molecule type" value="Genomic_DNA"/>
</dbReference>
<dbReference type="InterPro" id="IPR025240">
    <property type="entry name" value="DUF4189"/>
</dbReference>
<evidence type="ECO:0000313" key="3">
    <source>
        <dbReference type="EMBL" id="PKV13573.1"/>
    </source>
</evidence>
<keyword evidence="1" id="KW-0732">Signal</keyword>
<feature type="domain" description="DUF4189" evidence="2">
    <location>
        <begin position="61"/>
        <end position="155"/>
    </location>
</feature>
<feature type="signal peptide" evidence="1">
    <location>
        <begin position="1"/>
        <end position="22"/>
    </location>
</feature>
<evidence type="ECO:0000259" key="2">
    <source>
        <dbReference type="Pfam" id="PF13827"/>
    </source>
</evidence>
<evidence type="ECO:0000313" key="5">
    <source>
        <dbReference type="Proteomes" id="UP000233720"/>
    </source>
</evidence>
<gene>
    <name evidence="3" type="ORF">XpruCFBP8353_00040</name>
    <name evidence="4" type="ORF">XpruCFBP8354_00040</name>
</gene>
<dbReference type="EMBL" id="PHKW01000001">
    <property type="protein sequence ID" value="PKV17851.1"/>
    <property type="molecule type" value="Genomic_DNA"/>
</dbReference>
<name>A0A2N3RM51_9XANT</name>
<dbReference type="Pfam" id="PF13827">
    <property type="entry name" value="DUF4189"/>
    <property type="match status" value="1"/>
</dbReference>
<reference evidence="5 6" key="1">
    <citation type="submission" date="2017-11" db="EMBL/GenBank/DDBJ databases">
        <title>Xanthomonas prunicola sp. nov., a novel pathogen that affects nectarine (Prunus persica var. nectarine) trees.</title>
        <authorList>
            <person name="Lopez M."/>
            <person name="Lopez-Soriano P."/>
            <person name="Garita-Cambronero J."/>
            <person name="Beltran C."/>
            <person name="Taghouti G."/>
            <person name="Portier P."/>
            <person name="Cubero J."/>
            <person name="Fischer-Le Saux M."/>
            <person name="Marco-Noales E."/>
        </authorList>
    </citation>
    <scope>NUCLEOTIDE SEQUENCE [LARGE SCALE GENOMIC DNA]</scope>
    <source>
        <strain evidence="3 5">CFBP8353</strain>
        <strain evidence="4 6">CFBP8354</strain>
    </source>
</reference>
<evidence type="ECO:0000313" key="6">
    <source>
        <dbReference type="Proteomes" id="UP000233748"/>
    </source>
</evidence>
<dbReference type="Proteomes" id="UP000233748">
    <property type="component" value="Unassembled WGS sequence"/>
</dbReference>
<evidence type="ECO:0000313" key="4">
    <source>
        <dbReference type="EMBL" id="PKV17851.1"/>
    </source>
</evidence>
<dbReference type="Proteomes" id="UP000233720">
    <property type="component" value="Unassembled WGS sequence"/>
</dbReference>
<accession>A0A2N3RM51</accession>
<keyword evidence="6" id="KW-1185">Reference proteome</keyword>
<proteinExistence type="predicted"/>
<feature type="chain" id="PRO_5014600131" description="DUF4189 domain-containing protein" evidence="1">
    <location>
        <begin position="23"/>
        <end position="163"/>
    </location>
</feature>
<comment type="caution">
    <text evidence="3">The sequence shown here is derived from an EMBL/GenBank/DDBJ whole genome shotgun (WGS) entry which is preliminary data.</text>
</comment>
<organism evidence="3 5">
    <name type="scientific">Xanthomonas prunicola</name>
    <dbReference type="NCBI Taxonomy" id="2053930"/>
    <lineage>
        <taxon>Bacteria</taxon>
        <taxon>Pseudomonadati</taxon>
        <taxon>Pseudomonadota</taxon>
        <taxon>Gammaproteobacteria</taxon>
        <taxon>Lysobacterales</taxon>
        <taxon>Lysobacteraceae</taxon>
        <taxon>Xanthomonas</taxon>
    </lineage>
</organism>